<dbReference type="PROSITE" id="PS51387">
    <property type="entry name" value="FAD_PCMH"/>
    <property type="match status" value="1"/>
</dbReference>
<dbReference type="SUPFAM" id="SSF55103">
    <property type="entry name" value="FAD-linked oxidases, C-terminal domain"/>
    <property type="match status" value="1"/>
</dbReference>
<dbReference type="EMBL" id="CP015136">
    <property type="protein sequence ID" value="AMY07645.1"/>
    <property type="molecule type" value="Genomic_DNA"/>
</dbReference>
<keyword evidence="9" id="KW-1185">Reference proteome</keyword>
<evidence type="ECO:0000256" key="5">
    <source>
        <dbReference type="ARBA" id="ARBA00023002"/>
    </source>
</evidence>
<reference evidence="8 9" key="1">
    <citation type="journal article" date="2016" name="Genome Announc.">
        <title>First Complete Genome Sequence of a Subdivision 6 Acidobacterium Strain.</title>
        <authorList>
            <person name="Huang S."/>
            <person name="Vieira S."/>
            <person name="Bunk B."/>
            <person name="Riedel T."/>
            <person name="Sproer C."/>
            <person name="Overmann J."/>
        </authorList>
    </citation>
    <scope>NUCLEOTIDE SEQUENCE [LARGE SCALE GENOMIC DNA]</scope>
    <source>
        <strain evidence="9">DSM 100886 HEG_-6_39</strain>
    </source>
</reference>
<dbReference type="Pfam" id="PF08031">
    <property type="entry name" value="BBE"/>
    <property type="match status" value="1"/>
</dbReference>
<dbReference type="InterPro" id="IPR016164">
    <property type="entry name" value="FAD-linked_Oxase-like_C"/>
</dbReference>
<dbReference type="PANTHER" id="PTHR42973:SF39">
    <property type="entry name" value="FAD-BINDING PCMH-TYPE DOMAIN-CONTAINING PROTEIN"/>
    <property type="match status" value="1"/>
</dbReference>
<evidence type="ECO:0000256" key="3">
    <source>
        <dbReference type="ARBA" id="ARBA00022630"/>
    </source>
</evidence>
<evidence type="ECO:0000256" key="4">
    <source>
        <dbReference type="ARBA" id="ARBA00022827"/>
    </source>
</evidence>
<dbReference type="KEGG" id="abac:LuPra_00819"/>
<evidence type="ECO:0000259" key="7">
    <source>
        <dbReference type="PROSITE" id="PS51387"/>
    </source>
</evidence>
<dbReference type="OrthoDB" id="545125at2"/>
<dbReference type="InterPro" id="IPR016167">
    <property type="entry name" value="FAD-bd_PCMH_sub1"/>
</dbReference>
<dbReference type="Gene3D" id="3.30.465.10">
    <property type="match status" value="1"/>
</dbReference>
<evidence type="ECO:0000313" key="9">
    <source>
        <dbReference type="Proteomes" id="UP000076079"/>
    </source>
</evidence>
<keyword evidence="4" id="KW-0274">FAD</keyword>
<dbReference type="InterPro" id="IPR016166">
    <property type="entry name" value="FAD-bd_PCMH"/>
</dbReference>
<dbReference type="Pfam" id="PF01565">
    <property type="entry name" value="FAD_binding_4"/>
    <property type="match status" value="1"/>
</dbReference>
<dbReference type="InterPro" id="IPR006094">
    <property type="entry name" value="Oxid_FAD_bind_N"/>
</dbReference>
<evidence type="ECO:0000256" key="1">
    <source>
        <dbReference type="ARBA" id="ARBA00001974"/>
    </source>
</evidence>
<reference evidence="9" key="2">
    <citation type="submission" date="2016-04" db="EMBL/GenBank/DDBJ databases">
        <title>First Complete Genome Sequence of a Subdivision 6 Acidobacterium.</title>
        <authorList>
            <person name="Huang S."/>
            <person name="Vieira S."/>
            <person name="Bunk B."/>
            <person name="Riedel T."/>
            <person name="Sproeer C."/>
            <person name="Overmann J."/>
        </authorList>
    </citation>
    <scope>NUCLEOTIDE SEQUENCE [LARGE SCALE GENOMIC DNA]</scope>
    <source>
        <strain evidence="9">DSM 100886 HEG_-6_39</strain>
    </source>
</reference>
<dbReference type="RefSeq" id="WP_110169572.1">
    <property type="nucleotide sequence ID" value="NZ_CP015136.1"/>
</dbReference>
<dbReference type="SUPFAM" id="SSF56176">
    <property type="entry name" value="FAD-binding/transporter-associated domain-like"/>
    <property type="match status" value="1"/>
</dbReference>
<evidence type="ECO:0000313" key="8">
    <source>
        <dbReference type="EMBL" id="AMY07645.1"/>
    </source>
</evidence>
<dbReference type="InterPro" id="IPR036318">
    <property type="entry name" value="FAD-bd_PCMH-like_sf"/>
</dbReference>
<dbReference type="InterPro" id="IPR016169">
    <property type="entry name" value="FAD-bd_PCMH_sub2"/>
</dbReference>
<proteinExistence type="inferred from homology"/>
<protein>
    <submittedName>
        <fullName evidence="8">6-hydroxy-D-nicotine oxidase</fullName>
        <ecNumber evidence="8">1.5.3.6</ecNumber>
    </submittedName>
</protein>
<dbReference type="PATRIC" id="fig|1813736.3.peg.855"/>
<dbReference type="PROSITE" id="PS00862">
    <property type="entry name" value="OX2_COVAL_FAD"/>
    <property type="match status" value="1"/>
</dbReference>
<dbReference type="InterPro" id="IPR006093">
    <property type="entry name" value="Oxy_OxRdtase_FAD_BS"/>
</dbReference>
<keyword evidence="3" id="KW-0285">Flavoprotein</keyword>
<dbReference type="Gene3D" id="3.40.462.20">
    <property type="match status" value="1"/>
</dbReference>
<feature type="domain" description="FAD-binding PCMH-type" evidence="7">
    <location>
        <begin position="77"/>
        <end position="246"/>
    </location>
</feature>
<keyword evidence="6" id="KW-0812">Transmembrane</keyword>
<comment type="similarity">
    <text evidence="2">Belongs to the oxygen-dependent FAD-linked oxidoreductase family.</text>
</comment>
<keyword evidence="5 8" id="KW-0560">Oxidoreductase</keyword>
<gene>
    <name evidence="8" type="ORF">LuPra_00819</name>
</gene>
<dbReference type="InterPro" id="IPR012951">
    <property type="entry name" value="BBE"/>
</dbReference>
<sequence>MNLHTRQSRRRFINGALATTGMLGLVTPFDRSDARGSSPIDGGALATFRAQLKGRLVLPTDAGYEAARRVYFWNPDTEKRPALVVRCAHVDDVRHAIAFARTHALEVAVRGGGHSPMGWGTSNGLVIDMAGMNLVTIDPATRTARVDAGALGGEVMRQAGRHGLAPVVGQCAGVGAAGVTLGGGLGWLSGLHGAACDNLLAARVVTADGTLLSVDAERNPDLLWGLRGAGANFGVITSFDCRLHSLGPVTAGDIHYPVREARSVLRLFREFMAEAPDAFQATLNLTPGERGVFVQLCHAGESAEAERLLRSLRAIAAPAKDMVRRQEFADLAGRQPTGTADADFRCVATAYRHELSDEVMNVVLDRLAEAPASTVIGISHYMHGELCRVASDSTAFPLRQSGGVHIRFGADWNDPGLAQRLMPWASEASRLLRASSGERIYANYQSHAGKGSAEAVYGSNHARLVALKNTYDPSNVFRRNSNVEPTSA</sequence>
<comment type="cofactor">
    <cofactor evidence="1">
        <name>FAD</name>
        <dbReference type="ChEBI" id="CHEBI:57692"/>
    </cofactor>
</comment>
<dbReference type="Proteomes" id="UP000076079">
    <property type="component" value="Chromosome"/>
</dbReference>
<evidence type="ECO:0000256" key="2">
    <source>
        <dbReference type="ARBA" id="ARBA00005466"/>
    </source>
</evidence>
<accession>A0A143PGI6</accession>
<dbReference type="InterPro" id="IPR050416">
    <property type="entry name" value="FAD-linked_Oxidoreductase"/>
</dbReference>
<dbReference type="GO" id="GO:0071949">
    <property type="term" value="F:FAD binding"/>
    <property type="evidence" value="ECO:0007669"/>
    <property type="project" value="InterPro"/>
</dbReference>
<dbReference type="InterPro" id="IPR006311">
    <property type="entry name" value="TAT_signal"/>
</dbReference>
<keyword evidence="6" id="KW-0472">Membrane</keyword>
<feature type="transmembrane region" description="Helical" evidence="6">
    <location>
        <begin position="12"/>
        <end position="29"/>
    </location>
</feature>
<dbReference type="AlphaFoldDB" id="A0A143PGI6"/>
<organism evidence="8 9">
    <name type="scientific">Luteitalea pratensis</name>
    <dbReference type="NCBI Taxonomy" id="1855912"/>
    <lineage>
        <taxon>Bacteria</taxon>
        <taxon>Pseudomonadati</taxon>
        <taxon>Acidobacteriota</taxon>
        <taxon>Vicinamibacteria</taxon>
        <taxon>Vicinamibacterales</taxon>
        <taxon>Vicinamibacteraceae</taxon>
        <taxon>Luteitalea</taxon>
    </lineage>
</organism>
<evidence type="ECO:0000256" key="6">
    <source>
        <dbReference type="SAM" id="Phobius"/>
    </source>
</evidence>
<dbReference type="EC" id="1.5.3.6" evidence="8"/>
<dbReference type="GO" id="GO:0018530">
    <property type="term" value="F:(R)-6-hydroxynicotine oxidase activity"/>
    <property type="evidence" value="ECO:0007669"/>
    <property type="project" value="UniProtKB-EC"/>
</dbReference>
<dbReference type="Gene3D" id="3.30.43.10">
    <property type="entry name" value="Uridine Diphospho-n-acetylenolpyruvylglucosamine Reductase, domain 2"/>
    <property type="match status" value="1"/>
</dbReference>
<dbReference type="PANTHER" id="PTHR42973">
    <property type="entry name" value="BINDING OXIDOREDUCTASE, PUTATIVE (AFU_ORTHOLOGUE AFUA_1G17690)-RELATED"/>
    <property type="match status" value="1"/>
</dbReference>
<dbReference type="PROSITE" id="PS51318">
    <property type="entry name" value="TAT"/>
    <property type="match status" value="1"/>
</dbReference>
<keyword evidence="6" id="KW-1133">Transmembrane helix</keyword>
<name>A0A143PGI6_LUTPR</name>
<dbReference type="STRING" id="1855912.LuPra_00819"/>